<evidence type="ECO:0000313" key="2">
    <source>
        <dbReference type="Proteomes" id="UP001341840"/>
    </source>
</evidence>
<dbReference type="Proteomes" id="UP001341840">
    <property type="component" value="Unassembled WGS sequence"/>
</dbReference>
<reference evidence="1 2" key="1">
    <citation type="journal article" date="2023" name="Plants (Basel)">
        <title>Bridging the Gap: Combining Genomics and Transcriptomics Approaches to Understand Stylosanthes scabra, an Orphan Legume from the Brazilian Caatinga.</title>
        <authorList>
            <person name="Ferreira-Neto J.R.C."/>
            <person name="da Silva M.D."/>
            <person name="Binneck E."/>
            <person name="de Melo N.F."/>
            <person name="da Silva R.H."/>
            <person name="de Melo A.L.T.M."/>
            <person name="Pandolfi V."/>
            <person name="Bustamante F.O."/>
            <person name="Brasileiro-Vidal A.C."/>
            <person name="Benko-Iseppon A.M."/>
        </authorList>
    </citation>
    <scope>NUCLEOTIDE SEQUENCE [LARGE SCALE GENOMIC DNA]</scope>
    <source>
        <tissue evidence="1">Leaves</tissue>
    </source>
</reference>
<comment type="caution">
    <text evidence="1">The sequence shown here is derived from an EMBL/GenBank/DDBJ whole genome shotgun (WGS) entry which is preliminary data.</text>
</comment>
<evidence type="ECO:0000313" key="1">
    <source>
        <dbReference type="EMBL" id="MED6204426.1"/>
    </source>
</evidence>
<gene>
    <name evidence="1" type="ORF">PIB30_009170</name>
</gene>
<protein>
    <submittedName>
        <fullName evidence="1">Uncharacterized protein</fullName>
    </submittedName>
</protein>
<keyword evidence="2" id="KW-1185">Reference proteome</keyword>
<accession>A0ABU6Y3L4</accession>
<proteinExistence type="predicted"/>
<organism evidence="1 2">
    <name type="scientific">Stylosanthes scabra</name>
    <dbReference type="NCBI Taxonomy" id="79078"/>
    <lineage>
        <taxon>Eukaryota</taxon>
        <taxon>Viridiplantae</taxon>
        <taxon>Streptophyta</taxon>
        <taxon>Embryophyta</taxon>
        <taxon>Tracheophyta</taxon>
        <taxon>Spermatophyta</taxon>
        <taxon>Magnoliopsida</taxon>
        <taxon>eudicotyledons</taxon>
        <taxon>Gunneridae</taxon>
        <taxon>Pentapetalae</taxon>
        <taxon>rosids</taxon>
        <taxon>fabids</taxon>
        <taxon>Fabales</taxon>
        <taxon>Fabaceae</taxon>
        <taxon>Papilionoideae</taxon>
        <taxon>50 kb inversion clade</taxon>
        <taxon>dalbergioids sensu lato</taxon>
        <taxon>Dalbergieae</taxon>
        <taxon>Pterocarpus clade</taxon>
        <taxon>Stylosanthes</taxon>
    </lineage>
</organism>
<name>A0ABU6Y3L4_9FABA</name>
<sequence length="108" mass="12195">MHNGYCTTSALIWGHHTPARRILRTVFLTPWCWPQAPSCTSAMMVGTLSFSTHLSRGIAAALRIPFSRKSIMGFFQLPPIEITRTAWVSSMEGLSLISWIKVRCFRLV</sequence>
<dbReference type="EMBL" id="JASCZI010241676">
    <property type="protein sequence ID" value="MED6204426.1"/>
    <property type="molecule type" value="Genomic_DNA"/>
</dbReference>